<dbReference type="Gene3D" id="2.80.10.50">
    <property type="match status" value="1"/>
</dbReference>
<proteinExistence type="predicted"/>
<dbReference type="InterPro" id="IPR035992">
    <property type="entry name" value="Ricin_B-like_lectins"/>
</dbReference>
<evidence type="ECO:0000313" key="3">
    <source>
        <dbReference type="Proteomes" id="UP000774570"/>
    </source>
</evidence>
<keyword evidence="3" id="KW-1185">Reference proteome</keyword>
<dbReference type="EMBL" id="JAIBOA010000003">
    <property type="protein sequence ID" value="MBW8481885.1"/>
    <property type="molecule type" value="Genomic_DNA"/>
</dbReference>
<dbReference type="CDD" id="cd00161">
    <property type="entry name" value="beta-trefoil_Ricin-like"/>
    <property type="match status" value="1"/>
</dbReference>
<sequence length="301" mass="31266">MTGDDPIGTAASPVPAASEEEFVQALRRMRERSGLTFKEIERLTSRGGPLALPASTLATALQRRTVPRAPLVTSLVLACGGTDEDVAGWLAERDRLLHPETGAPPPEPPPEPSPAPRRRVLPVVLAVAATAAVAGAVAWTSRPSGAPGHAAPPARTAPSPSQPPAAAPAGDRLRLGGLCLTERRQDKAGLIYLAPCADAFPPRRLARDGAGWRVTTRHPTYGAGCMGVLDGSPEPGKALSDDVCGGIQTDRYTLRRVPGGYRLQPGNGDLCVGVRGRPSTGAQVFQLPCTAGDPGQTFTIP</sequence>
<comment type="caution">
    <text evidence="2">The sequence shown here is derived from an EMBL/GenBank/DDBJ whole genome shotgun (WGS) entry which is preliminary data.</text>
</comment>
<accession>A0ABS7FNR8</accession>
<name>A0ABS7FNR8_9ACTN</name>
<gene>
    <name evidence="2" type="ORF">K1Y72_05860</name>
</gene>
<evidence type="ECO:0000313" key="2">
    <source>
        <dbReference type="EMBL" id="MBW8481885.1"/>
    </source>
</evidence>
<feature type="compositionally biased region" description="Low complexity" evidence="1">
    <location>
        <begin position="141"/>
        <end position="159"/>
    </location>
</feature>
<organism evidence="2 3">
    <name type="scientific">Actinomadura parmotrematis</name>
    <dbReference type="NCBI Taxonomy" id="2864039"/>
    <lineage>
        <taxon>Bacteria</taxon>
        <taxon>Bacillati</taxon>
        <taxon>Actinomycetota</taxon>
        <taxon>Actinomycetes</taxon>
        <taxon>Streptosporangiales</taxon>
        <taxon>Thermomonosporaceae</taxon>
        <taxon>Actinomadura</taxon>
    </lineage>
</organism>
<feature type="region of interest" description="Disordered" evidence="1">
    <location>
        <begin position="141"/>
        <end position="171"/>
    </location>
</feature>
<dbReference type="SUPFAM" id="SSF50370">
    <property type="entry name" value="Ricin B-like lectins"/>
    <property type="match status" value="1"/>
</dbReference>
<feature type="region of interest" description="Disordered" evidence="1">
    <location>
        <begin position="97"/>
        <end position="117"/>
    </location>
</feature>
<dbReference type="RefSeq" id="WP_220163988.1">
    <property type="nucleotide sequence ID" value="NZ_JAIBOA010000003.1"/>
</dbReference>
<evidence type="ECO:0000256" key="1">
    <source>
        <dbReference type="SAM" id="MobiDB-lite"/>
    </source>
</evidence>
<dbReference type="Pfam" id="PF13560">
    <property type="entry name" value="HTH_31"/>
    <property type="match status" value="1"/>
</dbReference>
<feature type="compositionally biased region" description="Pro residues" evidence="1">
    <location>
        <begin position="102"/>
        <end position="115"/>
    </location>
</feature>
<reference evidence="2 3" key="1">
    <citation type="submission" date="2021-07" db="EMBL/GenBank/DDBJ databases">
        <title>Actinomadura sp. PM05-2 isolated from lichen.</title>
        <authorList>
            <person name="Somphong A."/>
            <person name="Phongsopitanun W."/>
            <person name="Tanasupawat S."/>
            <person name="Peongsungnone V."/>
        </authorList>
    </citation>
    <scope>NUCLEOTIDE SEQUENCE [LARGE SCALE GENOMIC DNA]</scope>
    <source>
        <strain evidence="2 3">PM05-2</strain>
    </source>
</reference>
<dbReference type="Proteomes" id="UP000774570">
    <property type="component" value="Unassembled WGS sequence"/>
</dbReference>
<protein>
    <submittedName>
        <fullName evidence="2">RICIN domain-containing protein</fullName>
    </submittedName>
</protein>